<dbReference type="EMBL" id="JBAHYK010001707">
    <property type="protein sequence ID" value="KAL0566993.1"/>
    <property type="molecule type" value="Genomic_DNA"/>
</dbReference>
<protein>
    <recommendedName>
        <fullName evidence="1">TF-B3 domain-containing protein</fullName>
    </recommendedName>
</protein>
<proteinExistence type="predicted"/>
<feature type="domain" description="TF-B3" evidence="1">
    <location>
        <begin position="1"/>
        <end position="66"/>
    </location>
</feature>
<comment type="caution">
    <text evidence="2">The sequence shown here is derived from an EMBL/GenBank/DDBJ whole genome shotgun (WGS) entry which is preliminary data.</text>
</comment>
<reference evidence="2 3" key="1">
    <citation type="submission" date="2024-02" db="EMBL/GenBank/DDBJ databases">
        <title>A draft genome for the cacao thread blight pathogen Marasmius crinis-equi.</title>
        <authorList>
            <person name="Cohen S.P."/>
            <person name="Baruah I.K."/>
            <person name="Amoako-Attah I."/>
            <person name="Bukari Y."/>
            <person name="Meinhardt L.W."/>
            <person name="Bailey B.A."/>
        </authorList>
    </citation>
    <scope>NUCLEOTIDE SEQUENCE [LARGE SCALE GENOMIC DNA]</scope>
    <source>
        <strain evidence="2 3">GH-76</strain>
    </source>
</reference>
<dbReference type="Proteomes" id="UP001465976">
    <property type="component" value="Unassembled WGS sequence"/>
</dbReference>
<dbReference type="PROSITE" id="PS50863">
    <property type="entry name" value="B3"/>
    <property type="match status" value="1"/>
</dbReference>
<evidence type="ECO:0000313" key="3">
    <source>
        <dbReference type="Proteomes" id="UP001465976"/>
    </source>
</evidence>
<dbReference type="InterPro" id="IPR003340">
    <property type="entry name" value="B3_DNA-bd"/>
</dbReference>
<organism evidence="2 3">
    <name type="scientific">Marasmius crinis-equi</name>
    <dbReference type="NCBI Taxonomy" id="585013"/>
    <lineage>
        <taxon>Eukaryota</taxon>
        <taxon>Fungi</taxon>
        <taxon>Dikarya</taxon>
        <taxon>Basidiomycota</taxon>
        <taxon>Agaricomycotina</taxon>
        <taxon>Agaricomycetes</taxon>
        <taxon>Agaricomycetidae</taxon>
        <taxon>Agaricales</taxon>
        <taxon>Marasmiineae</taxon>
        <taxon>Marasmiaceae</taxon>
        <taxon>Marasmius</taxon>
    </lineage>
</organism>
<sequence length="342" mass="38354">MILSQIRGWSWSFPESQYIFQPRSINTNGWSAAAKNNLMKTNNMLSAFKLIWMHDGDWSILLNRVLREELATSLIRQLAHVAQLKAAEYPDGLSPSDTQWASDGSMIPAAGTILRKKSVTSSCVGAISCVFRVCGVAANIMHGEVMGLIASTILSASHPSHQQHPVSHHSDHLNVIWLINHAKNSQNVLLRLRRTNGRSYYRWLLNTLNPTTEISYVKAHTNDKSLPSLLNLVADHYTSTAQRHVNLVPIAPIPTFHMDTSTYHHKSLDWYEGNICTLTEQMLEENDAQTIAQGLNMHMLQVAYDPAPPPEYPYIRAISAYSAAVQLYARFGQLPVADILFR</sequence>
<accession>A0ABR3EVP8</accession>
<evidence type="ECO:0000313" key="2">
    <source>
        <dbReference type="EMBL" id="KAL0566993.1"/>
    </source>
</evidence>
<name>A0ABR3EVP8_9AGAR</name>
<gene>
    <name evidence="2" type="ORF">V5O48_015001</name>
</gene>
<keyword evidence="3" id="KW-1185">Reference proteome</keyword>
<evidence type="ECO:0000259" key="1">
    <source>
        <dbReference type="PROSITE" id="PS50863"/>
    </source>
</evidence>